<dbReference type="SMART" id="SM00389">
    <property type="entry name" value="HOX"/>
    <property type="match status" value="1"/>
</dbReference>
<dbReference type="RefSeq" id="XP_002484413.1">
    <property type="nucleotide sequence ID" value="XM_002484368.1"/>
</dbReference>
<dbReference type="InterPro" id="IPR009057">
    <property type="entry name" value="Homeodomain-like_sf"/>
</dbReference>
<dbReference type="AlphaFoldDB" id="B8MI17"/>
<keyword evidence="1 4" id="KW-0238">DNA-binding</keyword>
<reference evidence="8" key="1">
    <citation type="journal article" date="2015" name="Genome Announc.">
        <title>Genome sequence of the AIDS-associated pathogen Penicillium marneffei (ATCC18224) and its near taxonomic relative Talaromyces stipitatus (ATCC10500).</title>
        <authorList>
            <person name="Nierman W.C."/>
            <person name="Fedorova-Abrams N.D."/>
            <person name="Andrianopoulos A."/>
        </authorList>
    </citation>
    <scope>NUCLEOTIDE SEQUENCE [LARGE SCALE GENOMIC DNA]</scope>
    <source>
        <strain evidence="8">ATCC 10500 / CBS 375.48 / QM 6759 / NRRL 1006</strain>
    </source>
</reference>
<dbReference type="Gene3D" id="1.10.10.60">
    <property type="entry name" value="Homeodomain-like"/>
    <property type="match status" value="1"/>
</dbReference>
<feature type="region of interest" description="Disordered" evidence="5">
    <location>
        <begin position="283"/>
        <end position="321"/>
    </location>
</feature>
<dbReference type="GeneID" id="8107070"/>
<evidence type="ECO:0000259" key="6">
    <source>
        <dbReference type="PROSITE" id="PS50071"/>
    </source>
</evidence>
<dbReference type="InParanoid" id="B8MI17"/>
<keyword evidence="3 4" id="KW-0539">Nucleus</keyword>
<evidence type="ECO:0000256" key="4">
    <source>
        <dbReference type="PROSITE-ProRule" id="PRU00108"/>
    </source>
</evidence>
<name>B8MI17_TALSN</name>
<keyword evidence="2 4" id="KW-0371">Homeobox</keyword>
<evidence type="ECO:0000313" key="7">
    <source>
        <dbReference type="EMBL" id="EED17179.1"/>
    </source>
</evidence>
<gene>
    <name evidence="7" type="ORF">TSTA_022330</name>
</gene>
<dbReference type="PhylomeDB" id="B8MI17"/>
<dbReference type="PANTHER" id="PTHR11850">
    <property type="entry name" value="HOMEOBOX PROTEIN TRANSCRIPTION FACTORS"/>
    <property type="match status" value="1"/>
</dbReference>
<evidence type="ECO:0000256" key="1">
    <source>
        <dbReference type="ARBA" id="ARBA00023125"/>
    </source>
</evidence>
<dbReference type="GO" id="GO:0006355">
    <property type="term" value="P:regulation of DNA-templated transcription"/>
    <property type="evidence" value="ECO:0007669"/>
    <property type="project" value="InterPro"/>
</dbReference>
<dbReference type="PROSITE" id="PS50071">
    <property type="entry name" value="HOMEOBOX_2"/>
    <property type="match status" value="1"/>
</dbReference>
<dbReference type="EMBL" id="EQ962656">
    <property type="protein sequence ID" value="EED17179.1"/>
    <property type="molecule type" value="Genomic_DNA"/>
</dbReference>
<feature type="DNA-binding region" description="Homeobox" evidence="4">
    <location>
        <begin position="235"/>
        <end position="284"/>
    </location>
</feature>
<dbReference type="PROSITE" id="PS00028">
    <property type="entry name" value="ZINC_FINGER_C2H2_1"/>
    <property type="match status" value="1"/>
</dbReference>
<proteinExistence type="predicted"/>
<dbReference type="InterPro" id="IPR013087">
    <property type="entry name" value="Znf_C2H2_type"/>
</dbReference>
<dbReference type="STRING" id="441959.B8MI17"/>
<dbReference type="eggNOG" id="KOG0773">
    <property type="taxonomic scope" value="Eukaryota"/>
</dbReference>
<accession>B8MI17</accession>
<dbReference type="OrthoDB" id="10056939at2759"/>
<dbReference type="InterPro" id="IPR050224">
    <property type="entry name" value="TALE_homeobox"/>
</dbReference>
<evidence type="ECO:0000256" key="3">
    <source>
        <dbReference type="ARBA" id="ARBA00023242"/>
    </source>
</evidence>
<dbReference type="VEuPathDB" id="FungiDB:TSTA_022330"/>
<organism evidence="7 8">
    <name type="scientific">Talaromyces stipitatus (strain ATCC 10500 / CBS 375.48 / QM 6759 / NRRL 1006)</name>
    <name type="common">Penicillium stipitatum</name>
    <dbReference type="NCBI Taxonomy" id="441959"/>
    <lineage>
        <taxon>Eukaryota</taxon>
        <taxon>Fungi</taxon>
        <taxon>Dikarya</taxon>
        <taxon>Ascomycota</taxon>
        <taxon>Pezizomycotina</taxon>
        <taxon>Eurotiomycetes</taxon>
        <taxon>Eurotiomycetidae</taxon>
        <taxon>Eurotiales</taxon>
        <taxon>Trichocomaceae</taxon>
        <taxon>Talaromyces</taxon>
        <taxon>Talaromyces sect. Talaromyces</taxon>
    </lineage>
</organism>
<dbReference type="OMA" id="LDSWVCT"/>
<evidence type="ECO:0000256" key="2">
    <source>
        <dbReference type="ARBA" id="ARBA00023155"/>
    </source>
</evidence>
<dbReference type="SUPFAM" id="SSF46689">
    <property type="entry name" value="Homeodomain-like"/>
    <property type="match status" value="1"/>
</dbReference>
<feature type="domain" description="Homeobox" evidence="6">
    <location>
        <begin position="233"/>
        <end position="283"/>
    </location>
</feature>
<evidence type="ECO:0000256" key="5">
    <source>
        <dbReference type="SAM" id="MobiDB-lite"/>
    </source>
</evidence>
<feature type="region of interest" description="Disordered" evidence="5">
    <location>
        <begin position="391"/>
        <end position="418"/>
    </location>
</feature>
<dbReference type="Proteomes" id="UP000001745">
    <property type="component" value="Unassembled WGS sequence"/>
</dbReference>
<dbReference type="CDD" id="cd00086">
    <property type="entry name" value="homeodomain"/>
    <property type="match status" value="1"/>
</dbReference>
<comment type="subcellular location">
    <subcellularLocation>
        <location evidence="4">Nucleus</location>
    </subcellularLocation>
</comment>
<evidence type="ECO:0000313" key="8">
    <source>
        <dbReference type="Proteomes" id="UP000001745"/>
    </source>
</evidence>
<dbReference type="InterPro" id="IPR008422">
    <property type="entry name" value="KN_HD"/>
</dbReference>
<dbReference type="HOGENOM" id="CLU_020539_0_0_1"/>
<feature type="region of interest" description="Disordered" evidence="5">
    <location>
        <begin position="338"/>
        <end position="362"/>
    </location>
</feature>
<dbReference type="GO" id="GO:0005634">
    <property type="term" value="C:nucleus"/>
    <property type="evidence" value="ECO:0007669"/>
    <property type="project" value="UniProtKB-SubCell"/>
</dbReference>
<dbReference type="GO" id="GO:0003677">
    <property type="term" value="F:DNA binding"/>
    <property type="evidence" value="ECO:0007669"/>
    <property type="project" value="UniProtKB-UniRule"/>
</dbReference>
<sequence length="595" mass="67520">MSVGDISGFLDLESFDWTQDLSIYSAHPSGIQRDDINDWPPGDAGLENDMVFVNDMEFSSTTIPSTNEILPMDSLDVCPEALHSITHQNAPHNQEAIVEPNNEFLDSHTLDLRTNGYRPPVPCEYCKKHRLQCLVIRTTKANPNPIAACSSCVALFRSCSLAERIKRHPCDFETHHPVVGGLHGITEADLASARSLQMSSDLVNKPEDASQCQQSAKQYSLLPKRTSSRMRGQTKALRQWFFAHSDHPYPTEEEKNELARESGLTRTQTQNWFINARRRQRIADKSRKSTIHRSGSPMPQSVLSGLTPFQRWRSSPPEDDHAPLELIKQAAISQPKISYISSSSPNTDRQKISNSYDSHSSSTFASSIAYSDSSESISSVDTFLSADSHEVIRPGSTPSKIPTRTKFSDRSASPRKSDWSRHEVSIHIQLDTWVCEPQNATVWKFGSINQQCNYCGVDLPSEEHIASHDFESCFERPLGERMFARKDHLWQHLKKFHSCDSWAGQSLHLRRTRRTTLNSRCGFCAETFTTWNQRTDHLVRHFKEGSQMNQWMGDWGFDAATTQSLKRAILPSARSDYFADAQSTLEFWFKEYIVQ</sequence>
<dbReference type="InterPro" id="IPR001356">
    <property type="entry name" value="HD"/>
</dbReference>
<keyword evidence="8" id="KW-1185">Reference proteome</keyword>
<protein>
    <submittedName>
        <fullName evidence="7">Homeobox and C2H2 transcription factor, putative</fullName>
    </submittedName>
</protein>
<dbReference type="Pfam" id="PF05920">
    <property type="entry name" value="Homeobox_KN"/>
    <property type="match status" value="1"/>
</dbReference>